<evidence type="ECO:0000313" key="2">
    <source>
        <dbReference type="EMBL" id="KAF4310854.1"/>
    </source>
</evidence>
<feature type="compositionally biased region" description="Polar residues" evidence="1">
    <location>
        <begin position="153"/>
        <end position="167"/>
    </location>
</feature>
<evidence type="ECO:0000313" key="3">
    <source>
        <dbReference type="Proteomes" id="UP000572817"/>
    </source>
</evidence>
<protein>
    <submittedName>
        <fullName evidence="2">Uncharacterized protein</fullName>
    </submittedName>
</protein>
<accession>A0A8H4N4K4</accession>
<feature type="region of interest" description="Disordered" evidence="1">
    <location>
        <begin position="153"/>
        <end position="172"/>
    </location>
</feature>
<feature type="compositionally biased region" description="Low complexity" evidence="1">
    <location>
        <begin position="69"/>
        <end position="80"/>
    </location>
</feature>
<dbReference type="Proteomes" id="UP000572817">
    <property type="component" value="Unassembled WGS sequence"/>
</dbReference>
<feature type="compositionally biased region" description="Polar residues" evidence="1">
    <location>
        <begin position="1"/>
        <end position="22"/>
    </location>
</feature>
<name>A0A8H4N4K4_9PEZI</name>
<comment type="caution">
    <text evidence="2">The sequence shown here is derived from an EMBL/GenBank/DDBJ whole genome shotgun (WGS) entry which is preliminary data.</text>
</comment>
<reference evidence="2" key="1">
    <citation type="submission" date="2020-04" db="EMBL/GenBank/DDBJ databases">
        <title>Genome Assembly and Annotation of Botryosphaeria dothidea sdau 11-99, a Latent Pathogen of Apple Fruit Ring Rot in China.</title>
        <authorList>
            <person name="Yu C."/>
            <person name="Diao Y."/>
            <person name="Lu Q."/>
            <person name="Zhao J."/>
            <person name="Cui S."/>
            <person name="Peng C."/>
            <person name="He B."/>
            <person name="Liu H."/>
        </authorList>
    </citation>
    <scope>NUCLEOTIDE SEQUENCE [LARGE SCALE GENOMIC DNA]</scope>
    <source>
        <strain evidence="2">Sdau11-99</strain>
    </source>
</reference>
<feature type="compositionally biased region" description="Low complexity" evidence="1">
    <location>
        <begin position="28"/>
        <end position="39"/>
    </location>
</feature>
<gene>
    <name evidence="2" type="ORF">GTA08_BOTSDO13521</name>
</gene>
<dbReference type="EMBL" id="WWBZ02000012">
    <property type="protein sequence ID" value="KAF4310854.1"/>
    <property type="molecule type" value="Genomic_DNA"/>
</dbReference>
<feature type="compositionally biased region" description="Acidic residues" evidence="1">
    <location>
        <begin position="119"/>
        <end position="136"/>
    </location>
</feature>
<organism evidence="2 3">
    <name type="scientific">Botryosphaeria dothidea</name>
    <dbReference type="NCBI Taxonomy" id="55169"/>
    <lineage>
        <taxon>Eukaryota</taxon>
        <taxon>Fungi</taxon>
        <taxon>Dikarya</taxon>
        <taxon>Ascomycota</taxon>
        <taxon>Pezizomycotina</taxon>
        <taxon>Dothideomycetes</taxon>
        <taxon>Dothideomycetes incertae sedis</taxon>
        <taxon>Botryosphaeriales</taxon>
        <taxon>Botryosphaeriaceae</taxon>
        <taxon>Botryosphaeria</taxon>
    </lineage>
</organism>
<keyword evidence="3" id="KW-1185">Reference proteome</keyword>
<proteinExistence type="predicted"/>
<feature type="region of interest" description="Disordered" evidence="1">
    <location>
        <begin position="69"/>
        <end position="144"/>
    </location>
</feature>
<dbReference type="AlphaFoldDB" id="A0A8H4N4K4"/>
<dbReference type="OrthoDB" id="10662863at2759"/>
<feature type="region of interest" description="Disordered" evidence="1">
    <location>
        <begin position="182"/>
        <end position="222"/>
    </location>
</feature>
<evidence type="ECO:0000256" key="1">
    <source>
        <dbReference type="SAM" id="MobiDB-lite"/>
    </source>
</evidence>
<feature type="region of interest" description="Disordered" evidence="1">
    <location>
        <begin position="1"/>
        <end position="54"/>
    </location>
</feature>
<sequence>MSSDTSLPIQTNTPSFSSTSFLAPSDTPTPTGQPATPAPSRNPSMFPGSDAQRDNFANADYLNALAAAAQASLQSAPSSPGGDLPIARSGNRNSVYGLLGGEGSRASSTSRGGRRHEEDAEGDVMEDVMEEEEGEGEGAQRRGGAAEMFNTTSFLDIDSSTPVTTPGSMVDDFDEDVEGVEALPPESVAGGPVHGGDAMDEDEEEEREGRRVNGREYGGFTDPLARARAGVSVAKGEGFVERASVMLDREVAASGQRTQVGLGEQAMRREMGERVWKGGPVQGVENTGDGKGLS</sequence>